<dbReference type="eggNOG" id="ENOG5031584">
    <property type="taxonomic scope" value="Bacteria"/>
</dbReference>
<keyword evidence="3" id="KW-1185">Reference proteome</keyword>
<evidence type="ECO:0000259" key="1">
    <source>
        <dbReference type="Pfam" id="PF12713"/>
    </source>
</evidence>
<dbReference type="EMBL" id="CP002453">
    <property type="protein sequence ID" value="ADV50444.1"/>
    <property type="molecule type" value="Genomic_DNA"/>
</dbReference>
<dbReference type="Proteomes" id="UP000008634">
    <property type="component" value="Chromosome"/>
</dbReference>
<proteinExistence type="predicted"/>
<sequence length="150" mass="17406">MTTLRDLTEDEYNVIALYSDLAYSICKKYVPEFEGTFTATLLSQVFALWLADETAYIEDSDSFNSSTLERPNKKMIELALGSAYGEVLNTEFKSDWKHITDEYGQEICIRHENPEYTTFPYTIVQKRIVSQETVFFEPIMATMKYNISKN</sequence>
<dbReference type="AlphaFoldDB" id="E6X4V2"/>
<evidence type="ECO:0000313" key="2">
    <source>
        <dbReference type="EMBL" id="ADV50444.1"/>
    </source>
</evidence>
<dbReference type="InterPro" id="IPR024266">
    <property type="entry name" value="DUF3806"/>
</dbReference>
<dbReference type="HOGENOM" id="CLU_1737254_0_0_10"/>
<organism evidence="2 3">
    <name type="scientific">Cellulophaga algicola (strain DSM 14237 / IC166 / ACAM 630)</name>
    <dbReference type="NCBI Taxonomy" id="688270"/>
    <lineage>
        <taxon>Bacteria</taxon>
        <taxon>Pseudomonadati</taxon>
        <taxon>Bacteroidota</taxon>
        <taxon>Flavobacteriia</taxon>
        <taxon>Flavobacteriales</taxon>
        <taxon>Flavobacteriaceae</taxon>
        <taxon>Cellulophaga</taxon>
    </lineage>
</organism>
<name>E6X4V2_CELAD</name>
<accession>E6X4V2</accession>
<reference evidence="2 3" key="1">
    <citation type="journal article" date="2010" name="Stand. Genomic Sci.">
        <title>Complete genome sequence of Cellulophaga algicola type strain (IC166).</title>
        <authorList>
            <person name="Abt B."/>
            <person name="Lu M."/>
            <person name="Misra M."/>
            <person name="Han C."/>
            <person name="Nolan M."/>
            <person name="Lucas S."/>
            <person name="Hammon N."/>
            <person name="Deshpande S."/>
            <person name="Cheng J.F."/>
            <person name="Tapia R."/>
            <person name="Goodwin L."/>
            <person name="Pitluck S."/>
            <person name="Liolios K."/>
            <person name="Pagani I."/>
            <person name="Ivanova N."/>
            <person name="Mavromatis K."/>
            <person name="Ovchinikova G."/>
            <person name="Pati A."/>
            <person name="Chen A."/>
            <person name="Palaniappan K."/>
            <person name="Land M."/>
            <person name="Hauser L."/>
            <person name="Chang Y.J."/>
            <person name="Jeffries C.D."/>
            <person name="Detter J.C."/>
            <person name="Brambilla E."/>
            <person name="Rohde M."/>
            <person name="Tindall B.J."/>
            <person name="Goker M."/>
            <person name="Woyke T."/>
            <person name="Bristow J."/>
            <person name="Eisen J.A."/>
            <person name="Markowitz V."/>
            <person name="Hugenholtz P."/>
            <person name="Kyrpides N.C."/>
            <person name="Klenk H.P."/>
            <person name="Lapidus A."/>
        </authorList>
    </citation>
    <scope>NUCLEOTIDE SEQUENCE [LARGE SCALE GENOMIC DNA]</scope>
    <source>
        <strain evidence="3">DSM 14237 / IC166 / ACAM 630</strain>
    </source>
</reference>
<feature type="domain" description="DUF3806" evidence="1">
    <location>
        <begin position="70"/>
        <end position="133"/>
    </location>
</feature>
<protein>
    <recommendedName>
        <fullName evidence="1">DUF3806 domain-containing protein</fullName>
    </recommendedName>
</protein>
<dbReference type="KEGG" id="cao:Celal_3170"/>
<evidence type="ECO:0000313" key="3">
    <source>
        <dbReference type="Proteomes" id="UP000008634"/>
    </source>
</evidence>
<dbReference type="RefSeq" id="WP_013551907.1">
    <property type="nucleotide sequence ID" value="NC_014934.1"/>
</dbReference>
<dbReference type="Pfam" id="PF12713">
    <property type="entry name" value="DUF3806"/>
    <property type="match status" value="1"/>
</dbReference>
<dbReference type="Gene3D" id="1.20.120.1090">
    <property type="match status" value="1"/>
</dbReference>
<gene>
    <name evidence="2" type="ordered locus">Celal_3170</name>
</gene>
<dbReference type="STRING" id="688270.Celal_3170"/>
<dbReference type="OrthoDB" id="996405at2"/>